<evidence type="ECO:0000313" key="7">
    <source>
        <dbReference type="Proteomes" id="UP001595648"/>
    </source>
</evidence>
<feature type="domain" description="PAS" evidence="3">
    <location>
        <begin position="77"/>
        <end position="132"/>
    </location>
</feature>
<dbReference type="PROSITE" id="PS50887">
    <property type="entry name" value="GGDEF"/>
    <property type="match status" value="1"/>
</dbReference>
<keyword evidence="7" id="KW-1185">Reference proteome</keyword>
<dbReference type="EMBL" id="JBHRVD010000001">
    <property type="protein sequence ID" value="MFC3325688.1"/>
    <property type="molecule type" value="Genomic_DNA"/>
</dbReference>
<feature type="domain" description="GGDEF" evidence="5">
    <location>
        <begin position="534"/>
        <end position="667"/>
    </location>
</feature>
<dbReference type="InterPro" id="IPR000160">
    <property type="entry name" value="GGDEF_dom"/>
</dbReference>
<feature type="domain" description="PAS" evidence="3">
    <location>
        <begin position="205"/>
        <end position="277"/>
    </location>
</feature>
<dbReference type="InterPro" id="IPR013655">
    <property type="entry name" value="PAS_fold_3"/>
</dbReference>
<dbReference type="InterPro" id="IPR052155">
    <property type="entry name" value="Biofilm_reg_signaling"/>
</dbReference>
<dbReference type="PROSITE" id="PS50112">
    <property type="entry name" value="PAS"/>
    <property type="match status" value="3"/>
</dbReference>
<dbReference type="InterPro" id="IPR000014">
    <property type="entry name" value="PAS"/>
</dbReference>
<dbReference type="InterPro" id="IPR029787">
    <property type="entry name" value="Nucleotide_cyclase"/>
</dbReference>
<proteinExistence type="predicted"/>
<dbReference type="RefSeq" id="WP_378983793.1">
    <property type="nucleotide sequence ID" value="NZ_JBHRVD010000001.1"/>
</dbReference>
<dbReference type="PANTHER" id="PTHR44757">
    <property type="entry name" value="DIGUANYLATE CYCLASE DGCP"/>
    <property type="match status" value="1"/>
</dbReference>
<reference evidence="7" key="1">
    <citation type="journal article" date="2019" name="Int. J. Syst. Evol. Microbiol.">
        <title>The Global Catalogue of Microorganisms (GCM) 10K type strain sequencing project: providing services to taxonomists for standard genome sequencing and annotation.</title>
        <authorList>
            <consortium name="The Broad Institute Genomics Platform"/>
            <consortium name="The Broad Institute Genome Sequencing Center for Infectious Disease"/>
            <person name="Wu L."/>
            <person name="Ma J."/>
        </authorList>
    </citation>
    <scope>NUCLEOTIDE SEQUENCE [LARGE SCALE GENOMIC DNA]</scope>
    <source>
        <strain evidence="7">ICMP 19515</strain>
    </source>
</reference>
<feature type="region of interest" description="Disordered" evidence="1">
    <location>
        <begin position="499"/>
        <end position="528"/>
    </location>
</feature>
<dbReference type="NCBIfam" id="TIGR00254">
    <property type="entry name" value="GGDEF"/>
    <property type="match status" value="1"/>
</dbReference>
<sequence length="685" mass="74024">MWRVFTDRKFLRHAGLALLVAGLCVVAASILLSRLDLGTEALKLCLQISVAVAAGALFLAALFIRRIGGDRRQIAESELRFRRAMEDSAIGIVVVGLDGRIIETNPAFAAMLGYTSEEIEALTFFQITHPEDLHIGRETMDGMRAGTVNSFHFEKRYLRKDGTPVWAHLAGSVIRDENSGRPLYLVSQIEDIDARKQAEARVAEAETRWNFALAGAGQGVWDLDMRKGGTTYSSTWVKMLGYADGELDGDTDLWLTMIHPDDRETVAEADRSHLEGKTPFFEAEFRMRHKDGHWMWILDRGKAIERDEDGRLVRAIGSLTDITRRKEAEARLTVSAALLADEKERLRVTLQSIGDAVICTDAANRVTFMNPVAEKLTGVASGEALGKMLGHVYWAVDEETGHRIGVTRPAIGGQAPADQNSRAVLIRRDDTRCSIRQVVSPIINELNEFCGLVIVFQDFTDARALQRQLAHAAAHDALTGLANRSSFIRAMEELVGQARKDGTAGTTKSVGDTTKSTGGTTRLTRGTTKSTEGSVHQFMFIDLDHFKLVNDTGGHAAGDALLKRVAAAVRGVLGPEDIVARLGGDEFAVILKSGSAAGAKIAARSIIDAIGGLDFTWDGRPHVIGASIGLAAISANCGEADEIIARADAACYAAKAAGRGCVCVAPDGESRDDREEPPEPLAAAS</sequence>
<dbReference type="SMART" id="SM00086">
    <property type="entry name" value="PAC"/>
    <property type="match status" value="3"/>
</dbReference>
<evidence type="ECO:0000259" key="4">
    <source>
        <dbReference type="PROSITE" id="PS50113"/>
    </source>
</evidence>
<dbReference type="CDD" id="cd01949">
    <property type="entry name" value="GGDEF"/>
    <property type="match status" value="1"/>
</dbReference>
<dbReference type="CDD" id="cd00130">
    <property type="entry name" value="PAS"/>
    <property type="match status" value="3"/>
</dbReference>
<feature type="domain" description="PAC" evidence="4">
    <location>
        <begin position="151"/>
        <end position="204"/>
    </location>
</feature>
<gene>
    <name evidence="6" type="ORF">ACFOJ9_28585</name>
</gene>
<evidence type="ECO:0000256" key="2">
    <source>
        <dbReference type="SAM" id="Phobius"/>
    </source>
</evidence>
<dbReference type="SUPFAM" id="SSF55785">
    <property type="entry name" value="PYP-like sensor domain (PAS domain)"/>
    <property type="match status" value="3"/>
</dbReference>
<keyword evidence="2" id="KW-0812">Transmembrane</keyword>
<dbReference type="InterPro" id="IPR001610">
    <property type="entry name" value="PAC"/>
</dbReference>
<dbReference type="Pfam" id="PF00990">
    <property type="entry name" value="GGDEF"/>
    <property type="match status" value="1"/>
</dbReference>
<evidence type="ECO:0000313" key="6">
    <source>
        <dbReference type="EMBL" id="MFC3325688.1"/>
    </source>
</evidence>
<dbReference type="SUPFAM" id="SSF55073">
    <property type="entry name" value="Nucleotide cyclase"/>
    <property type="match status" value="1"/>
</dbReference>
<dbReference type="Gene3D" id="3.30.450.20">
    <property type="entry name" value="PAS domain"/>
    <property type="match status" value="3"/>
</dbReference>
<dbReference type="InterPro" id="IPR035965">
    <property type="entry name" value="PAS-like_dom_sf"/>
</dbReference>
<dbReference type="InterPro" id="IPR013767">
    <property type="entry name" value="PAS_fold"/>
</dbReference>
<feature type="domain" description="PAS" evidence="3">
    <location>
        <begin position="342"/>
        <end position="387"/>
    </location>
</feature>
<protein>
    <submittedName>
        <fullName evidence="6">PAS domain S-box protein</fullName>
    </submittedName>
</protein>
<dbReference type="SMART" id="SM00091">
    <property type="entry name" value="PAS"/>
    <property type="match status" value="3"/>
</dbReference>
<feature type="domain" description="PAC" evidence="4">
    <location>
        <begin position="419"/>
        <end position="471"/>
    </location>
</feature>
<dbReference type="Pfam" id="PF00989">
    <property type="entry name" value="PAS"/>
    <property type="match status" value="1"/>
</dbReference>
<dbReference type="NCBIfam" id="TIGR00229">
    <property type="entry name" value="sensory_box"/>
    <property type="match status" value="3"/>
</dbReference>
<feature type="transmembrane region" description="Helical" evidence="2">
    <location>
        <begin position="44"/>
        <end position="64"/>
    </location>
</feature>
<dbReference type="Pfam" id="PF08447">
    <property type="entry name" value="PAS_3"/>
    <property type="match status" value="1"/>
</dbReference>
<dbReference type="PROSITE" id="PS50113">
    <property type="entry name" value="PAC"/>
    <property type="match status" value="3"/>
</dbReference>
<dbReference type="Pfam" id="PF13426">
    <property type="entry name" value="PAS_9"/>
    <property type="match status" value="1"/>
</dbReference>
<name>A0ABV7MYQ8_9HYPH</name>
<feature type="domain" description="PAC" evidence="4">
    <location>
        <begin position="281"/>
        <end position="334"/>
    </location>
</feature>
<evidence type="ECO:0000259" key="5">
    <source>
        <dbReference type="PROSITE" id="PS50887"/>
    </source>
</evidence>
<dbReference type="Proteomes" id="UP001595648">
    <property type="component" value="Unassembled WGS sequence"/>
</dbReference>
<keyword evidence="2" id="KW-0472">Membrane</keyword>
<comment type="caution">
    <text evidence="6">The sequence shown here is derived from an EMBL/GenBank/DDBJ whole genome shotgun (WGS) entry which is preliminary data.</text>
</comment>
<evidence type="ECO:0000256" key="1">
    <source>
        <dbReference type="SAM" id="MobiDB-lite"/>
    </source>
</evidence>
<dbReference type="SMART" id="SM00267">
    <property type="entry name" value="GGDEF"/>
    <property type="match status" value="1"/>
</dbReference>
<dbReference type="Gene3D" id="3.30.70.270">
    <property type="match status" value="1"/>
</dbReference>
<evidence type="ECO:0000259" key="3">
    <source>
        <dbReference type="PROSITE" id="PS50112"/>
    </source>
</evidence>
<accession>A0ABV7MYQ8</accession>
<dbReference type="PANTHER" id="PTHR44757:SF4">
    <property type="entry name" value="DIGUANYLATE CYCLASE DGCE-RELATED"/>
    <property type="match status" value="1"/>
</dbReference>
<keyword evidence="2" id="KW-1133">Transmembrane helix</keyword>
<dbReference type="InterPro" id="IPR000700">
    <property type="entry name" value="PAS-assoc_C"/>
</dbReference>
<dbReference type="InterPro" id="IPR043128">
    <property type="entry name" value="Rev_trsase/Diguanyl_cyclase"/>
</dbReference>
<feature type="compositionally biased region" description="Low complexity" evidence="1">
    <location>
        <begin position="505"/>
        <end position="528"/>
    </location>
</feature>
<organism evidence="6 7">
    <name type="scientific">Mesorhizobium cantuariense</name>
    <dbReference type="NCBI Taxonomy" id="1300275"/>
    <lineage>
        <taxon>Bacteria</taxon>
        <taxon>Pseudomonadati</taxon>
        <taxon>Pseudomonadota</taxon>
        <taxon>Alphaproteobacteria</taxon>
        <taxon>Hyphomicrobiales</taxon>
        <taxon>Phyllobacteriaceae</taxon>
        <taxon>Mesorhizobium</taxon>
    </lineage>
</organism>